<evidence type="ECO:0008006" key="4">
    <source>
        <dbReference type="Google" id="ProtNLM"/>
    </source>
</evidence>
<dbReference type="AlphaFoldDB" id="A0A1I6S5C2"/>
<feature type="region of interest" description="Disordered" evidence="1">
    <location>
        <begin position="77"/>
        <end position="142"/>
    </location>
</feature>
<dbReference type="EMBL" id="FPAJ01000002">
    <property type="protein sequence ID" value="SFS72094.1"/>
    <property type="molecule type" value="Genomic_DNA"/>
</dbReference>
<accession>A0A1I6S5C2</accession>
<evidence type="ECO:0000313" key="2">
    <source>
        <dbReference type="EMBL" id="SFS72094.1"/>
    </source>
</evidence>
<sequence>MPRYEYKVVPAPKKGLKSKDIKGAEARFSHALEVQMNSLASEGWEYQRAETLPSTERAGLTGTTQAWRNMLVFRRPNAGDTSAFNPELLPAPQDDAPAQDGPTGDDKSDAESAEQNTAPASTPAASEQPKSKQPKSEPSTKD</sequence>
<dbReference type="Proteomes" id="UP000199239">
    <property type="component" value="Unassembled WGS sequence"/>
</dbReference>
<dbReference type="OrthoDB" id="7658888at2"/>
<dbReference type="RefSeq" id="WP_093915911.1">
    <property type="nucleotide sequence ID" value="NZ_FPAJ01000002.1"/>
</dbReference>
<reference evidence="3" key="1">
    <citation type="submission" date="2016-10" db="EMBL/GenBank/DDBJ databases">
        <authorList>
            <person name="Varghese N."/>
            <person name="Submissions S."/>
        </authorList>
    </citation>
    <scope>NUCLEOTIDE SEQUENCE [LARGE SCALE GENOMIC DNA]</scope>
    <source>
        <strain evidence="3">DSM 23422</strain>
    </source>
</reference>
<keyword evidence="3" id="KW-1185">Reference proteome</keyword>
<evidence type="ECO:0000313" key="3">
    <source>
        <dbReference type="Proteomes" id="UP000199239"/>
    </source>
</evidence>
<feature type="compositionally biased region" description="Polar residues" evidence="1">
    <location>
        <begin position="113"/>
        <end position="125"/>
    </location>
</feature>
<protein>
    <recommendedName>
        <fullName evidence="4">DUF4177 domain-containing protein</fullName>
    </recommendedName>
</protein>
<name>A0A1I6S5C2_9RHOB</name>
<dbReference type="STRING" id="394264.SAMN04488040_1741"/>
<organism evidence="2 3">
    <name type="scientific">Sulfitobacter marinus</name>
    <dbReference type="NCBI Taxonomy" id="394264"/>
    <lineage>
        <taxon>Bacteria</taxon>
        <taxon>Pseudomonadati</taxon>
        <taxon>Pseudomonadota</taxon>
        <taxon>Alphaproteobacteria</taxon>
        <taxon>Rhodobacterales</taxon>
        <taxon>Roseobacteraceae</taxon>
        <taxon>Sulfitobacter</taxon>
    </lineage>
</organism>
<proteinExistence type="predicted"/>
<gene>
    <name evidence="2" type="ORF">SAMN04488040_1741</name>
</gene>
<evidence type="ECO:0000256" key="1">
    <source>
        <dbReference type="SAM" id="MobiDB-lite"/>
    </source>
</evidence>